<dbReference type="EMBL" id="SJPK01000012">
    <property type="protein sequence ID" value="TWT56506.1"/>
    <property type="molecule type" value="Genomic_DNA"/>
</dbReference>
<dbReference type="AlphaFoldDB" id="A0A5C5X0N1"/>
<evidence type="ECO:0000313" key="2">
    <source>
        <dbReference type="EMBL" id="TWT56506.1"/>
    </source>
</evidence>
<comment type="caution">
    <text evidence="2">The sequence shown here is derived from an EMBL/GenBank/DDBJ whole genome shotgun (WGS) entry which is preliminary data.</text>
</comment>
<proteinExistence type="predicted"/>
<feature type="region of interest" description="Disordered" evidence="1">
    <location>
        <begin position="1"/>
        <end position="31"/>
    </location>
</feature>
<gene>
    <name evidence="2" type="ORF">CA85_40370</name>
</gene>
<name>A0A5C5X0N1_9BACT</name>
<dbReference type="Proteomes" id="UP000318053">
    <property type="component" value="Unassembled WGS sequence"/>
</dbReference>
<feature type="compositionally biased region" description="Polar residues" evidence="1">
    <location>
        <begin position="1"/>
        <end position="30"/>
    </location>
</feature>
<sequence length="99" mass="11132">MNETKGSSPNIASSSRAPVTTQTFGESRQCPQCGCTERDPYNRGRSVVLTPTESSPWTHRSSKRCKCKACGTRRIDHYYEVRIIPEESNDAKIHDEQNA</sequence>
<evidence type="ECO:0000256" key="1">
    <source>
        <dbReference type="SAM" id="MobiDB-lite"/>
    </source>
</evidence>
<organism evidence="2 3">
    <name type="scientific">Allorhodopirellula solitaria</name>
    <dbReference type="NCBI Taxonomy" id="2527987"/>
    <lineage>
        <taxon>Bacteria</taxon>
        <taxon>Pseudomonadati</taxon>
        <taxon>Planctomycetota</taxon>
        <taxon>Planctomycetia</taxon>
        <taxon>Pirellulales</taxon>
        <taxon>Pirellulaceae</taxon>
        <taxon>Allorhodopirellula</taxon>
    </lineage>
</organism>
<evidence type="ECO:0000313" key="3">
    <source>
        <dbReference type="Proteomes" id="UP000318053"/>
    </source>
</evidence>
<reference evidence="2 3" key="1">
    <citation type="submission" date="2019-02" db="EMBL/GenBank/DDBJ databases">
        <title>Deep-cultivation of Planctomycetes and their phenomic and genomic characterization uncovers novel biology.</title>
        <authorList>
            <person name="Wiegand S."/>
            <person name="Jogler M."/>
            <person name="Boedeker C."/>
            <person name="Pinto D."/>
            <person name="Vollmers J."/>
            <person name="Rivas-Marin E."/>
            <person name="Kohn T."/>
            <person name="Peeters S.H."/>
            <person name="Heuer A."/>
            <person name="Rast P."/>
            <person name="Oberbeckmann S."/>
            <person name="Bunk B."/>
            <person name="Jeske O."/>
            <person name="Meyerdierks A."/>
            <person name="Storesund J.E."/>
            <person name="Kallscheuer N."/>
            <person name="Luecker S."/>
            <person name="Lage O.M."/>
            <person name="Pohl T."/>
            <person name="Merkel B.J."/>
            <person name="Hornburger P."/>
            <person name="Mueller R.-W."/>
            <person name="Bruemmer F."/>
            <person name="Labrenz M."/>
            <person name="Spormann A.M."/>
            <person name="Op Den Camp H."/>
            <person name="Overmann J."/>
            <person name="Amann R."/>
            <person name="Jetten M.S.M."/>
            <person name="Mascher T."/>
            <person name="Medema M.H."/>
            <person name="Devos D.P."/>
            <person name="Kaster A.-K."/>
            <person name="Ovreas L."/>
            <person name="Rohde M."/>
            <person name="Galperin M.Y."/>
            <person name="Jogler C."/>
        </authorList>
    </citation>
    <scope>NUCLEOTIDE SEQUENCE [LARGE SCALE GENOMIC DNA]</scope>
    <source>
        <strain evidence="2 3">CA85</strain>
    </source>
</reference>
<keyword evidence="3" id="KW-1185">Reference proteome</keyword>
<accession>A0A5C5X0N1</accession>
<protein>
    <submittedName>
        <fullName evidence="2">Uncharacterized protein</fullName>
    </submittedName>
</protein>